<dbReference type="Pfam" id="PF07366">
    <property type="entry name" value="SnoaL"/>
    <property type="match status" value="1"/>
</dbReference>
<evidence type="ECO:0000313" key="3">
    <source>
        <dbReference type="EMBL" id="MFH6985946.1"/>
    </source>
</evidence>
<evidence type="ECO:0000313" key="4">
    <source>
        <dbReference type="Proteomes" id="UP001610063"/>
    </source>
</evidence>
<gene>
    <name evidence="3" type="ORF">ACHKAR_21005</name>
</gene>
<proteinExistence type="predicted"/>
<dbReference type="PANTHER" id="PTHR38436:SF1">
    <property type="entry name" value="ESTER CYCLASE"/>
    <property type="match status" value="1"/>
</dbReference>
<reference evidence="3 4" key="1">
    <citation type="journal article" date="2013" name="Int. J. Syst. Evol. Microbiol.">
        <title>Marinoscillum luteum sp. nov., isolated from marine sediment.</title>
        <authorList>
            <person name="Cha I.T."/>
            <person name="Park S.J."/>
            <person name="Kim S.J."/>
            <person name="Kim J.G."/>
            <person name="Jung M.Y."/>
            <person name="Shin K.S."/>
            <person name="Kwon K.K."/>
            <person name="Yang S.H."/>
            <person name="Seo Y.S."/>
            <person name="Rhee S.K."/>
        </authorList>
    </citation>
    <scope>NUCLEOTIDE SEQUENCE [LARGE SCALE GENOMIC DNA]</scope>
    <source>
        <strain evidence="3 4">KCTC 23939</strain>
    </source>
</reference>
<evidence type="ECO:0000256" key="2">
    <source>
        <dbReference type="ARBA" id="ARBA00022525"/>
    </source>
</evidence>
<dbReference type="SUPFAM" id="SSF54427">
    <property type="entry name" value="NTF2-like"/>
    <property type="match status" value="1"/>
</dbReference>
<organism evidence="3 4">
    <name type="scientific">Marinoscillum luteum</name>
    <dbReference type="NCBI Taxonomy" id="861051"/>
    <lineage>
        <taxon>Bacteria</taxon>
        <taxon>Pseudomonadati</taxon>
        <taxon>Bacteroidota</taxon>
        <taxon>Cytophagia</taxon>
        <taxon>Cytophagales</taxon>
        <taxon>Reichenbachiellaceae</taxon>
        <taxon>Marinoscillum</taxon>
    </lineage>
</organism>
<dbReference type="InterPro" id="IPR032710">
    <property type="entry name" value="NTF2-like_dom_sf"/>
</dbReference>
<dbReference type="InterPro" id="IPR011042">
    <property type="entry name" value="6-blade_b-propeller_TolB-like"/>
</dbReference>
<keyword evidence="2" id="KW-0964">Secreted</keyword>
<dbReference type="SUPFAM" id="SSF63829">
    <property type="entry name" value="Calcium-dependent phosphotriesterase"/>
    <property type="match status" value="1"/>
</dbReference>
<accession>A0ABW7NEC2</accession>
<sequence>MKTNQFIILLILCLSIINQVVGQNGSLEIVAELPIRPGDVAVSKSGRVFATIHSLGSRNLQLIEIKSKKRFQPFPAKSLQKNENPANDQMLDSPLGLIFDKEDKLWVIDMGQELGKTRLWCFDIDQRKVLRKIELPESVAPKGSFIQDVAIDHEHQWAYMADINNPGIIAMDLATENTRRFGGAKELEAEDVDMVIDGELVYFGGKPARVAVDPITISPDGNTVFFGAMNGTNWYSLDAQLFRDGASDESIQSSIVRVGEKPISDGASSDGMGNHYFTNLTAHAITRLNPDGTLEHIIQDDQLKWPDNTYLAPDGSFYISVNQLNTTPAFTGGEDDGKPPYYIYRFKPQSHNDIPVPDRVSIDGGLSTKEANKLKETALYFYAFWNTGKQEYLDRSISEKFMDRTLPEGRPQGPGGPSFASDAFRKAVPDLKCEVKDLLITKDKVTIRMVFSGTHLGAFAGVAPSGKPIEFNAIDILRIEDGKIVENWHLEDNLSLFQQLGVVKL</sequence>
<dbReference type="PANTHER" id="PTHR38436">
    <property type="entry name" value="POLYKETIDE CYCLASE SNOAL-LIKE DOMAIN"/>
    <property type="match status" value="1"/>
</dbReference>
<keyword evidence="4" id="KW-1185">Reference proteome</keyword>
<dbReference type="InterPro" id="IPR009959">
    <property type="entry name" value="Cyclase_SnoaL-like"/>
</dbReference>
<dbReference type="Proteomes" id="UP001610063">
    <property type="component" value="Unassembled WGS sequence"/>
</dbReference>
<dbReference type="Gene3D" id="3.10.450.50">
    <property type="match status" value="1"/>
</dbReference>
<comment type="caution">
    <text evidence="3">The sequence shown here is derived from an EMBL/GenBank/DDBJ whole genome shotgun (WGS) entry which is preliminary data.</text>
</comment>
<comment type="subcellular location">
    <subcellularLocation>
        <location evidence="1">Secreted</location>
    </subcellularLocation>
</comment>
<protein>
    <submittedName>
        <fullName evidence="3">L-dopachrome tautomerase-related protein</fullName>
    </submittedName>
</protein>
<dbReference type="EMBL" id="JBIPKE010000020">
    <property type="protein sequence ID" value="MFH6985946.1"/>
    <property type="molecule type" value="Genomic_DNA"/>
</dbReference>
<name>A0ABW7NEC2_9BACT</name>
<evidence type="ECO:0000256" key="1">
    <source>
        <dbReference type="ARBA" id="ARBA00004613"/>
    </source>
</evidence>
<dbReference type="RefSeq" id="WP_395419407.1">
    <property type="nucleotide sequence ID" value="NZ_JBIPKE010000020.1"/>
</dbReference>
<dbReference type="Pfam" id="PF03022">
    <property type="entry name" value="MRJP"/>
    <property type="match status" value="1"/>
</dbReference>
<dbReference type="InterPro" id="IPR017996">
    <property type="entry name" value="MRJP/yellow-related"/>
</dbReference>
<dbReference type="Gene3D" id="2.120.10.30">
    <property type="entry name" value="TolB, C-terminal domain"/>
    <property type="match status" value="1"/>
</dbReference>